<protein>
    <recommendedName>
        <fullName evidence="3">Transposase Tc1-like domain-containing protein</fullName>
    </recommendedName>
</protein>
<sequence>MAAVTYIVTWERQSFGKTISYASIYQKVWLRILQSERRKPFPLSSNERRRVACAKSHLSWTPSQWAKVLRTDESIFEVSYGNIGRKVIIGRRLKQTIHPVTSAWFLKQAL</sequence>
<organism evidence="1 2">
    <name type="scientific">Araneus ventricosus</name>
    <name type="common">Orbweaver spider</name>
    <name type="synonym">Epeira ventricosa</name>
    <dbReference type="NCBI Taxonomy" id="182803"/>
    <lineage>
        <taxon>Eukaryota</taxon>
        <taxon>Metazoa</taxon>
        <taxon>Ecdysozoa</taxon>
        <taxon>Arthropoda</taxon>
        <taxon>Chelicerata</taxon>
        <taxon>Arachnida</taxon>
        <taxon>Araneae</taxon>
        <taxon>Araneomorphae</taxon>
        <taxon>Entelegynae</taxon>
        <taxon>Araneoidea</taxon>
        <taxon>Araneidae</taxon>
        <taxon>Araneus</taxon>
    </lineage>
</organism>
<dbReference type="AlphaFoldDB" id="A0A4Y2FS22"/>
<keyword evidence="2" id="KW-1185">Reference proteome</keyword>
<evidence type="ECO:0008006" key="3">
    <source>
        <dbReference type="Google" id="ProtNLM"/>
    </source>
</evidence>
<dbReference type="EMBL" id="BGPR01001044">
    <property type="protein sequence ID" value="GBM43847.1"/>
    <property type="molecule type" value="Genomic_DNA"/>
</dbReference>
<evidence type="ECO:0000313" key="2">
    <source>
        <dbReference type="Proteomes" id="UP000499080"/>
    </source>
</evidence>
<reference evidence="1 2" key="1">
    <citation type="journal article" date="2019" name="Sci. Rep.">
        <title>Orb-weaving spider Araneus ventricosus genome elucidates the spidroin gene catalogue.</title>
        <authorList>
            <person name="Kono N."/>
            <person name="Nakamura H."/>
            <person name="Ohtoshi R."/>
            <person name="Moran D.A.P."/>
            <person name="Shinohara A."/>
            <person name="Yoshida Y."/>
            <person name="Fujiwara M."/>
            <person name="Mori M."/>
            <person name="Tomita M."/>
            <person name="Arakawa K."/>
        </authorList>
    </citation>
    <scope>NUCLEOTIDE SEQUENCE [LARGE SCALE GENOMIC DNA]</scope>
</reference>
<accession>A0A4Y2FS22</accession>
<dbReference type="Gene3D" id="3.30.420.10">
    <property type="entry name" value="Ribonuclease H-like superfamily/Ribonuclease H"/>
    <property type="match status" value="1"/>
</dbReference>
<name>A0A4Y2FS22_ARAVE</name>
<dbReference type="OrthoDB" id="4843387at2759"/>
<evidence type="ECO:0000313" key="1">
    <source>
        <dbReference type="EMBL" id="GBM43847.1"/>
    </source>
</evidence>
<comment type="caution">
    <text evidence="1">The sequence shown here is derived from an EMBL/GenBank/DDBJ whole genome shotgun (WGS) entry which is preliminary data.</text>
</comment>
<gene>
    <name evidence="1" type="ORF">AVEN_166241_1</name>
</gene>
<proteinExistence type="predicted"/>
<dbReference type="InterPro" id="IPR036397">
    <property type="entry name" value="RNaseH_sf"/>
</dbReference>
<dbReference type="Proteomes" id="UP000499080">
    <property type="component" value="Unassembled WGS sequence"/>
</dbReference>
<dbReference type="GO" id="GO:0003676">
    <property type="term" value="F:nucleic acid binding"/>
    <property type="evidence" value="ECO:0007669"/>
    <property type="project" value="InterPro"/>
</dbReference>